<dbReference type="PANTHER" id="PTHR32060">
    <property type="entry name" value="TAIL-SPECIFIC PROTEASE"/>
    <property type="match status" value="1"/>
</dbReference>
<accession>A0ABV7FMV8</accession>
<dbReference type="InterPro" id="IPR029045">
    <property type="entry name" value="ClpP/crotonase-like_dom_sf"/>
</dbReference>
<dbReference type="Gene3D" id="3.90.226.10">
    <property type="entry name" value="2-enoyl-CoA Hydratase, Chain A, domain 1"/>
    <property type="match status" value="1"/>
</dbReference>
<dbReference type="RefSeq" id="WP_378121170.1">
    <property type="nucleotide sequence ID" value="NZ_JBHRTF010000015.1"/>
</dbReference>
<dbReference type="InterPro" id="IPR001478">
    <property type="entry name" value="PDZ"/>
</dbReference>
<proteinExistence type="predicted"/>
<dbReference type="Pfam" id="PF03572">
    <property type="entry name" value="Peptidase_S41"/>
    <property type="match status" value="1"/>
</dbReference>
<dbReference type="InterPro" id="IPR005151">
    <property type="entry name" value="Tail-specific_protease"/>
</dbReference>
<dbReference type="Gene3D" id="2.30.42.10">
    <property type="match status" value="1"/>
</dbReference>
<protein>
    <submittedName>
        <fullName evidence="2">S41 family peptidase</fullName>
    </submittedName>
</protein>
<comment type="caution">
    <text evidence="2">The sequence shown here is derived from an EMBL/GenBank/DDBJ whole genome shotgun (WGS) entry which is preliminary data.</text>
</comment>
<dbReference type="SUPFAM" id="SSF50156">
    <property type="entry name" value="PDZ domain-like"/>
    <property type="match status" value="1"/>
</dbReference>
<gene>
    <name evidence="2" type="ORF">ACFODX_16440</name>
</gene>
<evidence type="ECO:0000259" key="1">
    <source>
        <dbReference type="PROSITE" id="PS50106"/>
    </source>
</evidence>
<dbReference type="InterPro" id="IPR041489">
    <property type="entry name" value="PDZ_6"/>
</dbReference>
<feature type="domain" description="PDZ" evidence="1">
    <location>
        <begin position="163"/>
        <end position="236"/>
    </location>
</feature>
<dbReference type="PANTHER" id="PTHR32060:SF30">
    <property type="entry name" value="CARBOXY-TERMINAL PROCESSING PROTEASE CTPA"/>
    <property type="match status" value="1"/>
</dbReference>
<evidence type="ECO:0000313" key="2">
    <source>
        <dbReference type="EMBL" id="MFC3117158.1"/>
    </source>
</evidence>
<reference evidence="3" key="1">
    <citation type="journal article" date="2019" name="Int. J. Syst. Evol. Microbiol.">
        <title>The Global Catalogue of Microorganisms (GCM) 10K type strain sequencing project: providing services to taxonomists for standard genome sequencing and annotation.</title>
        <authorList>
            <consortium name="The Broad Institute Genomics Platform"/>
            <consortium name="The Broad Institute Genome Sequencing Center for Infectious Disease"/>
            <person name="Wu L."/>
            <person name="Ma J."/>
        </authorList>
    </citation>
    <scope>NUCLEOTIDE SEQUENCE [LARGE SCALE GENOMIC DNA]</scope>
    <source>
        <strain evidence="3">KCTC 52237</strain>
    </source>
</reference>
<dbReference type="PROSITE" id="PS50106">
    <property type="entry name" value="PDZ"/>
    <property type="match status" value="1"/>
</dbReference>
<name>A0ABV7FMV8_9GAMM</name>
<organism evidence="2 3">
    <name type="scientific">Cellvibrio fontiphilus</name>
    <dbReference type="NCBI Taxonomy" id="1815559"/>
    <lineage>
        <taxon>Bacteria</taxon>
        <taxon>Pseudomonadati</taxon>
        <taxon>Pseudomonadota</taxon>
        <taxon>Gammaproteobacteria</taxon>
        <taxon>Cellvibrionales</taxon>
        <taxon>Cellvibrionaceae</taxon>
        <taxon>Cellvibrio</taxon>
    </lineage>
</organism>
<dbReference type="Proteomes" id="UP001595555">
    <property type="component" value="Unassembled WGS sequence"/>
</dbReference>
<dbReference type="InterPro" id="IPR036034">
    <property type="entry name" value="PDZ_sf"/>
</dbReference>
<dbReference type="SUPFAM" id="SSF52096">
    <property type="entry name" value="ClpP/crotonase"/>
    <property type="match status" value="1"/>
</dbReference>
<sequence length="536" mass="57996">MNKISALPEAATSSRFASSKLTLPKLSVCGVKAIALGGLIFTLAACGGGNSTVLGPKPVKNDTGGSSGVYESSDKFANLCEAPRSGRSQFTNIAFPDKRGTRTDEKNFLRSWTNETYLWFDEVTDRSPTVASETPQDYFMLLKTNRTTSSGAPKDNFHFYEPTADAEAWEAGISYDYGYRLKVYSSTPPRRFYIAYVEPGSPAANAGVQRGDRVIKIDNYDLINENSDAGLNALNEGLFPSVLGAAHNFELQATDGTTKNVSLQSAQIDSKTVLKTAVLDTSTGPVGYLVFNTHVEKSQDEWVVAINQLQQAGVSDLVLDLRYNGGGLLSIASLASYMISGSNVAGKVFYEQIQNSKQPRLEPFPFLDEGIYGLNRNLALPTLNLNRVYILSSESTCSASEAIINGLRGANVQVFLIGGTTCGKPYGFYPEHNCGTTYYTIQLKGANAKGFGEYSDGFIPSNSDNGTTRIKGCSAEDDLTRQLGDANETMLATALRFRATGSCAATVTRNLQKTQAEAEQGEFILPEIRKIMVLDK</sequence>
<dbReference type="Gene3D" id="3.30.750.170">
    <property type="match status" value="1"/>
</dbReference>
<dbReference type="Pfam" id="PF17820">
    <property type="entry name" value="PDZ_6"/>
    <property type="match status" value="1"/>
</dbReference>
<keyword evidence="3" id="KW-1185">Reference proteome</keyword>
<evidence type="ECO:0000313" key="3">
    <source>
        <dbReference type="Proteomes" id="UP001595555"/>
    </source>
</evidence>
<dbReference type="EMBL" id="JBHRTF010000015">
    <property type="protein sequence ID" value="MFC3117158.1"/>
    <property type="molecule type" value="Genomic_DNA"/>
</dbReference>